<accession>A0A0A9HQF1</accession>
<protein>
    <submittedName>
        <fullName evidence="2">Uncharacterized protein</fullName>
    </submittedName>
</protein>
<feature type="chain" id="PRO_5002065609" evidence="1">
    <location>
        <begin position="23"/>
        <end position="58"/>
    </location>
</feature>
<reference evidence="2" key="1">
    <citation type="submission" date="2014-09" db="EMBL/GenBank/DDBJ databases">
        <authorList>
            <person name="Magalhaes I.L.F."/>
            <person name="Oliveira U."/>
            <person name="Santos F.R."/>
            <person name="Vidigal T.H.D.A."/>
            <person name="Brescovit A.D."/>
            <person name="Santos A.J."/>
        </authorList>
    </citation>
    <scope>NUCLEOTIDE SEQUENCE</scope>
    <source>
        <tissue evidence="2">Shoot tissue taken approximately 20 cm above the soil surface</tissue>
    </source>
</reference>
<evidence type="ECO:0000256" key="1">
    <source>
        <dbReference type="SAM" id="SignalP"/>
    </source>
</evidence>
<keyword evidence="1" id="KW-0732">Signal</keyword>
<reference evidence="2" key="2">
    <citation type="journal article" date="2015" name="Data Brief">
        <title>Shoot transcriptome of the giant reed, Arundo donax.</title>
        <authorList>
            <person name="Barrero R.A."/>
            <person name="Guerrero F.D."/>
            <person name="Moolhuijzen P."/>
            <person name="Goolsby J.A."/>
            <person name="Tidwell J."/>
            <person name="Bellgard S.E."/>
            <person name="Bellgard M.I."/>
        </authorList>
    </citation>
    <scope>NUCLEOTIDE SEQUENCE</scope>
    <source>
        <tissue evidence="2">Shoot tissue taken approximately 20 cm above the soil surface</tissue>
    </source>
</reference>
<organism evidence="2">
    <name type="scientific">Arundo donax</name>
    <name type="common">Giant reed</name>
    <name type="synonym">Donax arundinaceus</name>
    <dbReference type="NCBI Taxonomy" id="35708"/>
    <lineage>
        <taxon>Eukaryota</taxon>
        <taxon>Viridiplantae</taxon>
        <taxon>Streptophyta</taxon>
        <taxon>Embryophyta</taxon>
        <taxon>Tracheophyta</taxon>
        <taxon>Spermatophyta</taxon>
        <taxon>Magnoliopsida</taxon>
        <taxon>Liliopsida</taxon>
        <taxon>Poales</taxon>
        <taxon>Poaceae</taxon>
        <taxon>PACMAD clade</taxon>
        <taxon>Arundinoideae</taxon>
        <taxon>Arundineae</taxon>
        <taxon>Arundo</taxon>
    </lineage>
</organism>
<name>A0A0A9HQF1_ARUDO</name>
<dbReference type="EMBL" id="GBRH01160805">
    <property type="protein sequence ID" value="JAE37091.1"/>
    <property type="molecule type" value="Transcribed_RNA"/>
</dbReference>
<dbReference type="AlphaFoldDB" id="A0A0A9HQF1"/>
<proteinExistence type="predicted"/>
<evidence type="ECO:0000313" key="2">
    <source>
        <dbReference type="EMBL" id="JAE37091.1"/>
    </source>
</evidence>
<sequence length="58" mass="6112">MRGGWWLWRWSWSAAWSSETGAMQQSGFIPTPPAMRIEAAACSSGECPAPPAASSAAA</sequence>
<feature type="signal peptide" evidence="1">
    <location>
        <begin position="1"/>
        <end position="22"/>
    </location>
</feature>